<proteinExistence type="predicted"/>
<protein>
    <recommendedName>
        <fullName evidence="3">Lipocalin-like domain-containing protein</fullName>
    </recommendedName>
</protein>
<gene>
    <name evidence="1" type="ORF">GCM10022257_18770</name>
</gene>
<evidence type="ECO:0008006" key="3">
    <source>
        <dbReference type="Google" id="ProtNLM"/>
    </source>
</evidence>
<accession>A0ABP8EC32</accession>
<name>A0ABP8EC32_9FLAO</name>
<evidence type="ECO:0000313" key="2">
    <source>
        <dbReference type="Proteomes" id="UP001500027"/>
    </source>
</evidence>
<organism evidence="1 2">
    <name type="scientific">Hyunsoonleella aestuarii</name>
    <dbReference type="NCBI Taxonomy" id="912802"/>
    <lineage>
        <taxon>Bacteria</taxon>
        <taxon>Pseudomonadati</taxon>
        <taxon>Bacteroidota</taxon>
        <taxon>Flavobacteriia</taxon>
        <taxon>Flavobacteriales</taxon>
        <taxon>Flavobacteriaceae</taxon>
    </lineage>
</organism>
<reference evidence="2" key="1">
    <citation type="journal article" date="2019" name="Int. J. Syst. Evol. Microbiol.">
        <title>The Global Catalogue of Microorganisms (GCM) 10K type strain sequencing project: providing services to taxonomists for standard genome sequencing and annotation.</title>
        <authorList>
            <consortium name="The Broad Institute Genomics Platform"/>
            <consortium name="The Broad Institute Genome Sequencing Center for Infectious Disease"/>
            <person name="Wu L."/>
            <person name="Ma J."/>
        </authorList>
    </citation>
    <scope>NUCLEOTIDE SEQUENCE [LARGE SCALE GENOMIC DNA]</scope>
    <source>
        <strain evidence="2">JCM 17452</strain>
    </source>
</reference>
<comment type="caution">
    <text evidence="1">The sequence shown here is derived from an EMBL/GenBank/DDBJ whole genome shotgun (WGS) entry which is preliminary data.</text>
</comment>
<dbReference type="EMBL" id="BAABAV010000001">
    <property type="protein sequence ID" value="GAA4269776.1"/>
    <property type="molecule type" value="Genomic_DNA"/>
</dbReference>
<dbReference type="Proteomes" id="UP001500027">
    <property type="component" value="Unassembled WGS sequence"/>
</dbReference>
<evidence type="ECO:0000313" key="1">
    <source>
        <dbReference type="EMBL" id="GAA4269776.1"/>
    </source>
</evidence>
<keyword evidence="2" id="KW-1185">Reference proteome</keyword>
<sequence>MLLSLSCSSDDSTNQSDNSLEIQNIKNTVTSGSWSLTYFFDTDKEETSNFSGYSFTFNSDGKLIAINSSVTIEGDWSVTDSNSNDDSSDDIDFNITFSAPSNFQELSDDWDIILYSSNKIELIDISGGNGGTDYLTFEKL</sequence>